<organism evidence="11 12">
    <name type="scientific">Cajanus cajan</name>
    <name type="common">Pigeon pea</name>
    <name type="synonym">Cajanus indicus</name>
    <dbReference type="NCBI Taxonomy" id="3821"/>
    <lineage>
        <taxon>Eukaryota</taxon>
        <taxon>Viridiplantae</taxon>
        <taxon>Streptophyta</taxon>
        <taxon>Embryophyta</taxon>
        <taxon>Tracheophyta</taxon>
        <taxon>Spermatophyta</taxon>
        <taxon>Magnoliopsida</taxon>
        <taxon>eudicotyledons</taxon>
        <taxon>Gunneridae</taxon>
        <taxon>Pentapetalae</taxon>
        <taxon>rosids</taxon>
        <taxon>fabids</taxon>
        <taxon>Fabales</taxon>
        <taxon>Fabaceae</taxon>
        <taxon>Papilionoideae</taxon>
        <taxon>50 kb inversion clade</taxon>
        <taxon>NPAAA clade</taxon>
        <taxon>indigoferoid/millettioid clade</taxon>
        <taxon>Phaseoleae</taxon>
        <taxon>Cajanus</taxon>
    </lineage>
</organism>
<dbReference type="InterPro" id="IPR050951">
    <property type="entry name" value="Retrovirus_Pol_polyprotein"/>
</dbReference>
<dbReference type="PANTHER" id="PTHR37984">
    <property type="entry name" value="PROTEIN CBG26694"/>
    <property type="match status" value="1"/>
</dbReference>
<dbReference type="GO" id="GO:0003676">
    <property type="term" value="F:nucleic acid binding"/>
    <property type="evidence" value="ECO:0007669"/>
    <property type="project" value="InterPro"/>
</dbReference>
<dbReference type="AlphaFoldDB" id="A0A151RLZ0"/>
<evidence type="ECO:0000256" key="7">
    <source>
        <dbReference type="ARBA" id="ARBA00022918"/>
    </source>
</evidence>
<dbReference type="InterPro" id="IPR036397">
    <property type="entry name" value="RNaseH_sf"/>
</dbReference>
<feature type="compositionally biased region" description="Low complexity" evidence="9">
    <location>
        <begin position="158"/>
        <end position="173"/>
    </location>
</feature>
<dbReference type="GO" id="GO:0015074">
    <property type="term" value="P:DNA integration"/>
    <property type="evidence" value="ECO:0007669"/>
    <property type="project" value="InterPro"/>
</dbReference>
<dbReference type="SUPFAM" id="SSF50630">
    <property type="entry name" value="Acid proteases"/>
    <property type="match status" value="1"/>
</dbReference>
<evidence type="ECO:0000256" key="4">
    <source>
        <dbReference type="ARBA" id="ARBA00022722"/>
    </source>
</evidence>
<gene>
    <name evidence="11" type="ORF">KK1_034983</name>
</gene>
<dbReference type="Pfam" id="PF17917">
    <property type="entry name" value="RT_RNaseH"/>
    <property type="match status" value="1"/>
</dbReference>
<keyword evidence="6" id="KW-0378">Hydrolase</keyword>
<evidence type="ECO:0000256" key="2">
    <source>
        <dbReference type="ARBA" id="ARBA00022679"/>
    </source>
</evidence>
<dbReference type="GO" id="GO:0004519">
    <property type="term" value="F:endonuclease activity"/>
    <property type="evidence" value="ECO:0007669"/>
    <property type="project" value="UniProtKB-KW"/>
</dbReference>
<dbReference type="InterPro" id="IPR041373">
    <property type="entry name" value="RT_RNaseH"/>
</dbReference>
<dbReference type="FunFam" id="3.30.70.270:FF:000020">
    <property type="entry name" value="Transposon Tf2-6 polyprotein-like Protein"/>
    <property type="match status" value="1"/>
</dbReference>
<dbReference type="Gene3D" id="3.30.70.270">
    <property type="match status" value="1"/>
</dbReference>
<evidence type="ECO:0000256" key="8">
    <source>
        <dbReference type="SAM" id="Coils"/>
    </source>
</evidence>
<evidence type="ECO:0000256" key="1">
    <source>
        <dbReference type="ARBA" id="ARBA00012493"/>
    </source>
</evidence>
<dbReference type="EMBL" id="KQ483662">
    <property type="protein sequence ID" value="KYP43556.1"/>
    <property type="molecule type" value="Genomic_DNA"/>
</dbReference>
<dbReference type="InterPro" id="IPR041588">
    <property type="entry name" value="Integrase_H2C2"/>
</dbReference>
<dbReference type="InterPro" id="IPR043128">
    <property type="entry name" value="Rev_trsase/Diguanyl_cyclase"/>
</dbReference>
<dbReference type="EC" id="2.7.7.49" evidence="1"/>
<dbReference type="Gene3D" id="3.30.420.10">
    <property type="entry name" value="Ribonuclease H-like superfamily/Ribonuclease H"/>
    <property type="match status" value="2"/>
</dbReference>
<dbReference type="InterPro" id="IPR001584">
    <property type="entry name" value="Integrase_cat-core"/>
</dbReference>
<keyword evidence="2" id="KW-0808">Transferase</keyword>
<dbReference type="PANTHER" id="PTHR37984:SF5">
    <property type="entry name" value="PROTEIN NYNRIN-LIKE"/>
    <property type="match status" value="1"/>
</dbReference>
<feature type="compositionally biased region" description="Polar residues" evidence="9">
    <location>
        <begin position="181"/>
        <end position="197"/>
    </location>
</feature>
<evidence type="ECO:0000256" key="6">
    <source>
        <dbReference type="ARBA" id="ARBA00022801"/>
    </source>
</evidence>
<reference evidence="11" key="1">
    <citation type="journal article" date="2012" name="Nat. Biotechnol.">
        <title>Draft genome sequence of pigeonpea (Cajanus cajan), an orphan legume crop of resource-poor farmers.</title>
        <authorList>
            <person name="Varshney R.K."/>
            <person name="Chen W."/>
            <person name="Li Y."/>
            <person name="Bharti A.K."/>
            <person name="Saxena R.K."/>
            <person name="Schlueter J.A."/>
            <person name="Donoghue M.T."/>
            <person name="Azam S."/>
            <person name="Fan G."/>
            <person name="Whaley A.M."/>
            <person name="Farmer A.D."/>
            <person name="Sheridan J."/>
            <person name="Iwata A."/>
            <person name="Tuteja R."/>
            <person name="Penmetsa R.V."/>
            <person name="Wu W."/>
            <person name="Upadhyaya H.D."/>
            <person name="Yang S.P."/>
            <person name="Shah T."/>
            <person name="Saxena K.B."/>
            <person name="Michael T."/>
            <person name="McCombie W.R."/>
            <person name="Yang B."/>
            <person name="Zhang G."/>
            <person name="Yang H."/>
            <person name="Wang J."/>
            <person name="Spillane C."/>
            <person name="Cook D.R."/>
            <person name="May G.D."/>
            <person name="Xu X."/>
            <person name="Jackson S.A."/>
        </authorList>
    </citation>
    <scope>NUCLEOTIDE SEQUENCE [LARGE SCALE GENOMIC DNA]</scope>
</reference>
<feature type="region of interest" description="Disordered" evidence="9">
    <location>
        <begin position="148"/>
        <end position="197"/>
    </location>
</feature>
<dbReference type="InterPro" id="IPR012337">
    <property type="entry name" value="RNaseH-like_sf"/>
</dbReference>
<dbReference type="InterPro" id="IPR043502">
    <property type="entry name" value="DNA/RNA_pol_sf"/>
</dbReference>
<dbReference type="Proteomes" id="UP000075243">
    <property type="component" value="Unassembled WGS sequence"/>
</dbReference>
<dbReference type="FunFam" id="3.10.20.370:FF:000001">
    <property type="entry name" value="Retrovirus-related Pol polyprotein from transposon 17.6-like protein"/>
    <property type="match status" value="1"/>
</dbReference>
<sequence>RYKYLLRKCPNHGFDDVAQLNMFCNGLRPQTKMLLDASAGGSMMMKDSEEAITIIDALAASDYQAHHDRSQPTKRGILELDTQNAILAQNKLLSQQMEELKKQMSKLQVGSSSHSQQVMRCDFCAGDHSNGHCTISKPDQEEEVNYMNNPRRQGNFSGNYNQNQGWRNNQNQYSGWKQEAGPSQRQPPQKPYQNQFSYQPDRLSKMEDGLTQFMQVSTTNQKNIEASIRNLEVQIGQLAKQLANQQSNNFSANTQVNPKEHFHEVELESEKEVELNKEVEKNEKNKKESEKNENRDGDVKEESKKKGKEVVRPPPMKNLPYPHAPSKKDKERQFARFFDIIKRLQINIPFTEALEQMPSYARFMKEHLTKKRKLSEDGTVEFEAGCNAIIQKSLPQKSRDPESFTLLVTIGNLSVGKALLDLGASINLMSLSMLQRIGEVEVRPTTMTLQLANRSIKYPHGIVEDLLVKVDKFWFPVDFVVMDMEEDSEVPLILGQPFMKTAKVIIDVDDSIFSDVVEKCIEIFMDDFSVFGASFDTCLENLNIVLRRCVKTNLVLNWEKCHFMVTEGMVLGHKISRRGIEVDPAKVEVISKLPPPTNVKGIRSFVGHARFYRRFIQDFSKIAKSLSNLLVKDVKFHFDDNCLSTFSLLKQKLCSAPVITSPYCNFDFELMCDASDYVVGAVLGQRKNKIFYVIEYASKVLNEAQMNYAITEKELLAIVYALKKFRSYLIGSKITVFTDHAAIKYLLTKSDSKPRLIRWILLLQEFDLEIKDKKGCENHIADHLSRLENEEVTILESAIHGEFPDEKLFSVQERPWFADMANFKAVRVIPEDLNWQQRKKFFKDSTYYVCDDPYLFKIGADGLLRRCVSGAEVKDILWYCHNSPYEGHYNGDRTATKILQSRFYWPTIFKDSHEHCKNCDKFQRTRGISKRHEMPLQNILEVEVFDYWGIDFVGPLPSSYSNEYILVVVDYVSKWVEAMATQKADARTVIKFLKKNVFTRFGTPRVLISDGEVSNRELKRILEKTMASSRKDWVLKLDDTLWAYRTTYKTPIGLSPFQLVYGKACHLPVELEHKAYWALKALNFDLKAAGEKRKLQLHELEEMRLHVYESSQIYKSKVKS</sequence>
<dbReference type="CDD" id="cd00303">
    <property type="entry name" value="retropepsin_like"/>
    <property type="match status" value="1"/>
</dbReference>
<dbReference type="SUPFAM" id="SSF56672">
    <property type="entry name" value="DNA/RNA polymerases"/>
    <property type="match status" value="1"/>
</dbReference>
<dbReference type="PROSITE" id="PS50994">
    <property type="entry name" value="INTEGRASE"/>
    <property type="match status" value="1"/>
</dbReference>
<dbReference type="SUPFAM" id="SSF53098">
    <property type="entry name" value="Ribonuclease H-like"/>
    <property type="match status" value="1"/>
</dbReference>
<feature type="non-terminal residue" evidence="11">
    <location>
        <position position="1"/>
    </location>
</feature>
<keyword evidence="12" id="KW-1185">Reference proteome</keyword>
<dbReference type="GO" id="GO:0016787">
    <property type="term" value="F:hydrolase activity"/>
    <property type="evidence" value="ECO:0007669"/>
    <property type="project" value="UniProtKB-KW"/>
</dbReference>
<keyword evidence="3" id="KW-0548">Nucleotidyltransferase</keyword>
<dbReference type="GO" id="GO:0003964">
    <property type="term" value="F:RNA-directed DNA polymerase activity"/>
    <property type="evidence" value="ECO:0007669"/>
    <property type="project" value="UniProtKB-KW"/>
</dbReference>
<dbReference type="OMA" id="EVICGWI"/>
<evidence type="ECO:0000256" key="9">
    <source>
        <dbReference type="SAM" id="MobiDB-lite"/>
    </source>
</evidence>
<keyword evidence="5" id="KW-0255">Endonuclease</keyword>
<dbReference type="Pfam" id="PF17921">
    <property type="entry name" value="Integrase_H2C2"/>
    <property type="match status" value="1"/>
</dbReference>
<keyword evidence="4" id="KW-0540">Nuclease</keyword>
<evidence type="ECO:0000256" key="3">
    <source>
        <dbReference type="ARBA" id="ARBA00022695"/>
    </source>
</evidence>
<dbReference type="Gene3D" id="2.40.70.10">
    <property type="entry name" value="Acid Proteases"/>
    <property type="match status" value="1"/>
</dbReference>
<dbReference type="CDD" id="cd09274">
    <property type="entry name" value="RNase_HI_RT_Ty3"/>
    <property type="match status" value="1"/>
</dbReference>
<dbReference type="Pfam" id="PF13650">
    <property type="entry name" value="Asp_protease_2"/>
    <property type="match status" value="1"/>
</dbReference>
<evidence type="ECO:0000259" key="10">
    <source>
        <dbReference type="PROSITE" id="PS50994"/>
    </source>
</evidence>
<feature type="domain" description="Integrase catalytic" evidence="10">
    <location>
        <begin position="931"/>
        <end position="1010"/>
    </location>
</feature>
<protein>
    <recommendedName>
        <fullName evidence="1">RNA-directed DNA polymerase</fullName>
        <ecNumber evidence="1">2.7.7.49</ecNumber>
    </recommendedName>
</protein>
<proteinExistence type="predicted"/>
<evidence type="ECO:0000313" key="11">
    <source>
        <dbReference type="EMBL" id="KYP43556.1"/>
    </source>
</evidence>
<keyword evidence="8" id="KW-0175">Coiled coil</keyword>
<keyword evidence="7" id="KW-0695">RNA-directed DNA polymerase</keyword>
<feature type="compositionally biased region" description="Polar residues" evidence="9">
    <location>
        <begin position="148"/>
        <end position="157"/>
    </location>
</feature>
<evidence type="ECO:0000256" key="5">
    <source>
        <dbReference type="ARBA" id="ARBA00022759"/>
    </source>
</evidence>
<feature type="region of interest" description="Disordered" evidence="9">
    <location>
        <begin position="264"/>
        <end position="330"/>
    </location>
</feature>
<dbReference type="Gene3D" id="1.10.340.70">
    <property type="match status" value="1"/>
</dbReference>
<evidence type="ECO:0000313" key="12">
    <source>
        <dbReference type="Proteomes" id="UP000075243"/>
    </source>
</evidence>
<feature type="coiled-coil region" evidence="8">
    <location>
        <begin position="83"/>
        <end position="110"/>
    </location>
</feature>
<dbReference type="InterPro" id="IPR021109">
    <property type="entry name" value="Peptidase_aspartic_dom_sf"/>
</dbReference>
<dbReference type="Gramene" id="C.cajan_32708.t">
    <property type="protein sequence ID" value="C.cajan_32708.t"/>
    <property type="gene ID" value="C.cajan_32708"/>
</dbReference>
<name>A0A151RLZ0_CAJCA</name>
<feature type="compositionally biased region" description="Basic and acidic residues" evidence="9">
    <location>
        <begin position="264"/>
        <end position="311"/>
    </location>
</feature>
<accession>A0A151RLZ0</accession>